<reference evidence="2 3" key="1">
    <citation type="submission" date="2022-05" db="EMBL/GenBank/DDBJ databases">
        <title>Genome Sequencing of Bee-Associated Microbes.</title>
        <authorList>
            <person name="Dunlap C."/>
        </authorList>
    </citation>
    <scope>NUCLEOTIDE SEQUENCE [LARGE SCALE GENOMIC DNA]</scope>
    <source>
        <strain evidence="2 3">NRRL B-14421</strain>
    </source>
</reference>
<dbReference type="GO" id="GO:0016787">
    <property type="term" value="F:hydrolase activity"/>
    <property type="evidence" value="ECO:0007669"/>
    <property type="project" value="UniProtKB-KW"/>
</dbReference>
<dbReference type="Pfam" id="PF07470">
    <property type="entry name" value="Glyco_hydro_88"/>
    <property type="match status" value="1"/>
</dbReference>
<dbReference type="InterPro" id="IPR008928">
    <property type="entry name" value="6-hairpin_glycosidase_sf"/>
</dbReference>
<comment type="caution">
    <text evidence="2">The sequence shown here is derived from an EMBL/GenBank/DDBJ whole genome shotgun (WGS) entry which is preliminary data.</text>
</comment>
<evidence type="ECO:0000313" key="2">
    <source>
        <dbReference type="EMBL" id="MCY9695569.1"/>
    </source>
</evidence>
<dbReference type="InterPro" id="IPR010905">
    <property type="entry name" value="Glyco_hydro_88"/>
</dbReference>
<proteinExistence type="predicted"/>
<accession>A0ABT4GH88</accession>
<keyword evidence="3" id="KW-1185">Reference proteome</keyword>
<name>A0ABT4GH88_9BACL</name>
<gene>
    <name evidence="2" type="ORF">M5X19_22075</name>
</gene>
<dbReference type="SUPFAM" id="SSF48208">
    <property type="entry name" value="Six-hairpin glycosidases"/>
    <property type="match status" value="1"/>
</dbReference>
<dbReference type="Gene3D" id="1.50.10.10">
    <property type="match status" value="1"/>
</dbReference>
<dbReference type="Proteomes" id="UP001527099">
    <property type="component" value="Unassembled WGS sequence"/>
</dbReference>
<evidence type="ECO:0000313" key="3">
    <source>
        <dbReference type="Proteomes" id="UP001527099"/>
    </source>
</evidence>
<dbReference type="InterPro" id="IPR012341">
    <property type="entry name" value="6hp_glycosidase-like_sf"/>
</dbReference>
<evidence type="ECO:0000256" key="1">
    <source>
        <dbReference type="ARBA" id="ARBA00022801"/>
    </source>
</evidence>
<protein>
    <submittedName>
        <fullName evidence="2">Glycoside hydrolase family 88 protein</fullName>
    </submittedName>
</protein>
<keyword evidence="1 2" id="KW-0378">Hydrolase</keyword>
<sequence>MPTTLASAYLEQTASQIYGYMLSDHTGNWGLDIHHWDWVPGVGVISALAYYESTQNPEILNHLTSWARQNMNKSEHLKVINSMAPFAIFPALYGHTKDPVFLETAERIGKWMLTEAPRTREGAFEHTVTENANFPEQVWADTIFMANLFLARLARLTGETAYAQEAVNQLDLHLRLLQDDNTGVLFHGWNCIAQDHMSSARWTRANAWIAVATPMILQEIEGLTHVPEETLERYRAMMQGLILYQQPDGLWATVMDQPDYYPETSGSAGIACGILLAVKRGLLDSSSKEAAYRAAESILSKVLPSGEVTGVSGGTPVMPTIEAYNTIPCYPTLYGQGLVLMLLSELIVKKKELAM</sequence>
<dbReference type="InterPro" id="IPR052043">
    <property type="entry name" value="PolySaccharide_Degr_Enz"/>
</dbReference>
<dbReference type="PANTHER" id="PTHR33886">
    <property type="entry name" value="UNSATURATED RHAMNOGALACTURONAN HYDROLASE (EUROFUNG)"/>
    <property type="match status" value="1"/>
</dbReference>
<organism evidence="2 3">
    <name type="scientific">Paenibacillus alginolyticus</name>
    <dbReference type="NCBI Taxonomy" id="59839"/>
    <lineage>
        <taxon>Bacteria</taxon>
        <taxon>Bacillati</taxon>
        <taxon>Bacillota</taxon>
        <taxon>Bacilli</taxon>
        <taxon>Bacillales</taxon>
        <taxon>Paenibacillaceae</taxon>
        <taxon>Paenibacillus</taxon>
    </lineage>
</organism>
<dbReference type="PANTHER" id="PTHR33886:SF8">
    <property type="entry name" value="UNSATURATED RHAMNOGALACTURONAN HYDROLASE (EUROFUNG)"/>
    <property type="match status" value="1"/>
</dbReference>
<dbReference type="RefSeq" id="WP_268616849.1">
    <property type="nucleotide sequence ID" value="NZ_JAMDMX010000076.1"/>
</dbReference>
<dbReference type="EMBL" id="JAMDMX010000076">
    <property type="protein sequence ID" value="MCY9695569.1"/>
    <property type="molecule type" value="Genomic_DNA"/>
</dbReference>